<dbReference type="SUPFAM" id="SSF89095">
    <property type="entry name" value="GatB/YqeY motif"/>
    <property type="match status" value="1"/>
</dbReference>
<dbReference type="GO" id="GO:0050566">
    <property type="term" value="F:asparaginyl-tRNA synthase (glutamine-hydrolyzing) activity"/>
    <property type="evidence" value="ECO:0007669"/>
    <property type="project" value="RHEA"/>
</dbReference>
<evidence type="ECO:0000256" key="10">
    <source>
        <dbReference type="ARBA" id="ARBA00047913"/>
    </source>
</evidence>
<evidence type="ECO:0000256" key="8">
    <source>
        <dbReference type="ARBA" id="ARBA00024799"/>
    </source>
</evidence>
<dbReference type="InterPro" id="IPR023168">
    <property type="entry name" value="GatB_Yqey_C_2"/>
</dbReference>
<keyword evidence="6 11" id="KW-0067">ATP-binding</keyword>
<dbReference type="InterPro" id="IPR042114">
    <property type="entry name" value="GatB_C_1"/>
</dbReference>
<protein>
    <recommendedName>
        <fullName evidence="3 11">Aspartyl/glutamyl-tRNA(Asn/Gln) amidotransferase subunit B</fullName>
        <shortName evidence="11">Asp/Glu-ADT subunit B</shortName>
        <ecNumber evidence="11">6.3.5.-</ecNumber>
    </recommendedName>
</protein>
<evidence type="ECO:0000313" key="14">
    <source>
        <dbReference type="Proteomes" id="UP000246352"/>
    </source>
</evidence>
<evidence type="ECO:0000256" key="1">
    <source>
        <dbReference type="ARBA" id="ARBA00005306"/>
    </source>
</evidence>
<dbReference type="PANTHER" id="PTHR11659">
    <property type="entry name" value="GLUTAMYL-TRNA GLN AMIDOTRANSFERASE SUBUNIT B MITOCHONDRIAL AND PROKARYOTIC PET112-RELATED"/>
    <property type="match status" value="1"/>
</dbReference>
<comment type="catalytic activity">
    <reaction evidence="9 11">
        <text>L-aspartyl-tRNA(Asn) + L-glutamine + ATP + H2O = L-asparaginyl-tRNA(Asn) + L-glutamate + ADP + phosphate + 2 H(+)</text>
        <dbReference type="Rhea" id="RHEA:14513"/>
        <dbReference type="Rhea" id="RHEA-COMP:9674"/>
        <dbReference type="Rhea" id="RHEA-COMP:9677"/>
        <dbReference type="ChEBI" id="CHEBI:15377"/>
        <dbReference type="ChEBI" id="CHEBI:15378"/>
        <dbReference type="ChEBI" id="CHEBI:29985"/>
        <dbReference type="ChEBI" id="CHEBI:30616"/>
        <dbReference type="ChEBI" id="CHEBI:43474"/>
        <dbReference type="ChEBI" id="CHEBI:58359"/>
        <dbReference type="ChEBI" id="CHEBI:78515"/>
        <dbReference type="ChEBI" id="CHEBI:78516"/>
        <dbReference type="ChEBI" id="CHEBI:456216"/>
    </reaction>
</comment>
<dbReference type="Pfam" id="PF02637">
    <property type="entry name" value="GatB_Yqey"/>
    <property type="match status" value="1"/>
</dbReference>
<dbReference type="GO" id="GO:0070681">
    <property type="term" value="P:glutaminyl-tRNAGln biosynthesis via transamidation"/>
    <property type="evidence" value="ECO:0007669"/>
    <property type="project" value="TreeGrafter"/>
</dbReference>
<dbReference type="GO" id="GO:0016740">
    <property type="term" value="F:transferase activity"/>
    <property type="evidence" value="ECO:0007669"/>
    <property type="project" value="UniProtKB-KW"/>
</dbReference>
<keyword evidence="13" id="KW-0808">Transferase</keyword>
<dbReference type="RefSeq" id="WP_110030066.1">
    <property type="nucleotide sequence ID" value="NZ_QGTR01000001.1"/>
</dbReference>
<evidence type="ECO:0000256" key="5">
    <source>
        <dbReference type="ARBA" id="ARBA00022741"/>
    </source>
</evidence>
<dbReference type="EC" id="6.3.5.-" evidence="11"/>
<keyword evidence="7 11" id="KW-0648">Protein biosynthesis</keyword>
<dbReference type="Gene3D" id="1.10.10.410">
    <property type="match status" value="1"/>
</dbReference>
<sequence>MTLVDTRTPEPKRFIAGATGDWEVIVGLEVHAQVTSNSKLFSGASTTFGNSANTNVSLVDAAMPGMLPVINEECVAQAVRTGLGLNAQVNKRSVFDRKNYFYPDLPQGYQISQFKDPIIGEGKIIISVGPDRQGQFEDVEIGIERLHLEQDAGKSMHDQHPTMSYVDLNRSGVALMEIVSKPDMRSADEAKAYVTKLRSILRYLGTCDGNMDEGSMRADVNVSVRKPGGEFGTRCEIKNVNSIRFVGQSIDYEARRQIAILEDGGTIDQETRLFDPGKGETRSMRSKEDAHDYRYFPDPDLLPLEFDDAYVENLRKDLPELPDAKKARLVAEMGLSVYDASILVSEKAIADYYEELASGRDGKQAANWVINDLLGALNKAGKGIEETPVSPTQLGGILDLIKDGTISGKIAKDLFEIVWAEGGDPAEIVEARGMKQVTDTGAIEKAVDEIIAANPDQVEKVKAKPSLAGWFVGQVMKSTGGKANPQAVQALVKAKLGIVDE</sequence>
<dbReference type="Gene3D" id="1.10.150.380">
    <property type="entry name" value="GatB domain, N-terminal subdomain"/>
    <property type="match status" value="1"/>
</dbReference>
<gene>
    <name evidence="11" type="primary">gatB</name>
    <name evidence="13" type="ORF">DFR52_101191</name>
</gene>
<dbReference type="HAMAP" id="MF_00121">
    <property type="entry name" value="GatB"/>
    <property type="match status" value="1"/>
</dbReference>
<dbReference type="NCBIfam" id="NF004012">
    <property type="entry name" value="PRK05477.1-2"/>
    <property type="match status" value="1"/>
</dbReference>
<dbReference type="EMBL" id="QGTR01000001">
    <property type="protein sequence ID" value="PWW03510.1"/>
    <property type="molecule type" value="Genomic_DNA"/>
</dbReference>
<accession>A0A317PVR7</accession>
<comment type="caution">
    <text evidence="13">The sequence shown here is derived from an EMBL/GenBank/DDBJ whole genome shotgun (WGS) entry which is preliminary data.</text>
</comment>
<dbReference type="InterPro" id="IPR018027">
    <property type="entry name" value="Asn/Gln_amidotransferase"/>
</dbReference>
<keyword evidence="14" id="KW-1185">Reference proteome</keyword>
<dbReference type="NCBIfam" id="NF004014">
    <property type="entry name" value="PRK05477.1-4"/>
    <property type="match status" value="1"/>
</dbReference>
<dbReference type="NCBIfam" id="TIGR00133">
    <property type="entry name" value="gatB"/>
    <property type="match status" value="1"/>
</dbReference>
<comment type="function">
    <text evidence="8 11">Allows the formation of correctly charged Asn-tRNA(Asn) or Gln-tRNA(Gln) through the transamidation of misacylated Asp-tRNA(Asn) or Glu-tRNA(Gln) in organisms which lack either or both of asparaginyl-tRNA or glutaminyl-tRNA synthetases. The reaction takes place in the presence of glutamine and ATP through an activated phospho-Asp-tRNA(Asn) or phospho-Glu-tRNA(Gln).</text>
</comment>
<dbReference type="FunFam" id="1.10.150.380:FF:000001">
    <property type="entry name" value="Aspartyl/glutamyl-tRNA(Asn/Gln) amidotransferase subunit B"/>
    <property type="match status" value="1"/>
</dbReference>
<keyword evidence="4 11" id="KW-0436">Ligase</keyword>
<dbReference type="OrthoDB" id="9804078at2"/>
<dbReference type="GO" id="GO:0005524">
    <property type="term" value="F:ATP binding"/>
    <property type="evidence" value="ECO:0007669"/>
    <property type="project" value="UniProtKB-KW"/>
</dbReference>
<dbReference type="Pfam" id="PF02934">
    <property type="entry name" value="GatB_N"/>
    <property type="match status" value="1"/>
</dbReference>
<dbReference type="InterPro" id="IPR014746">
    <property type="entry name" value="Gln_synth/guanido_kin_cat_dom"/>
</dbReference>
<comment type="subunit">
    <text evidence="2 11">Heterotrimer of A, B and C subunits.</text>
</comment>
<organism evidence="13 14">
    <name type="scientific">Hoeflea marina</name>
    <dbReference type="NCBI Taxonomy" id="274592"/>
    <lineage>
        <taxon>Bacteria</taxon>
        <taxon>Pseudomonadati</taxon>
        <taxon>Pseudomonadota</taxon>
        <taxon>Alphaproteobacteria</taxon>
        <taxon>Hyphomicrobiales</taxon>
        <taxon>Rhizobiaceae</taxon>
        <taxon>Hoeflea</taxon>
    </lineage>
</organism>
<dbReference type="SUPFAM" id="SSF55931">
    <property type="entry name" value="Glutamine synthetase/guanido kinase"/>
    <property type="match status" value="1"/>
</dbReference>
<name>A0A317PVR7_9HYPH</name>
<evidence type="ECO:0000256" key="4">
    <source>
        <dbReference type="ARBA" id="ARBA00022598"/>
    </source>
</evidence>
<evidence type="ECO:0000313" key="13">
    <source>
        <dbReference type="EMBL" id="PWW03510.1"/>
    </source>
</evidence>
<dbReference type="NCBIfam" id="NF004015">
    <property type="entry name" value="PRK05477.1-5"/>
    <property type="match status" value="1"/>
</dbReference>
<evidence type="ECO:0000256" key="2">
    <source>
        <dbReference type="ARBA" id="ARBA00011123"/>
    </source>
</evidence>
<dbReference type="PROSITE" id="PS01234">
    <property type="entry name" value="GATB"/>
    <property type="match status" value="1"/>
</dbReference>
<dbReference type="InterPro" id="IPR004413">
    <property type="entry name" value="GatB"/>
</dbReference>
<evidence type="ECO:0000259" key="12">
    <source>
        <dbReference type="SMART" id="SM00845"/>
    </source>
</evidence>
<proteinExistence type="inferred from homology"/>
<dbReference type="GO" id="GO:0050567">
    <property type="term" value="F:glutaminyl-tRNA synthase (glutamine-hydrolyzing) activity"/>
    <property type="evidence" value="ECO:0007669"/>
    <property type="project" value="UniProtKB-UniRule"/>
</dbReference>
<evidence type="ECO:0000256" key="7">
    <source>
        <dbReference type="ARBA" id="ARBA00022917"/>
    </source>
</evidence>
<comment type="catalytic activity">
    <reaction evidence="10 11">
        <text>L-glutamyl-tRNA(Gln) + L-glutamine + ATP + H2O = L-glutaminyl-tRNA(Gln) + L-glutamate + ADP + phosphate + H(+)</text>
        <dbReference type="Rhea" id="RHEA:17521"/>
        <dbReference type="Rhea" id="RHEA-COMP:9681"/>
        <dbReference type="Rhea" id="RHEA-COMP:9684"/>
        <dbReference type="ChEBI" id="CHEBI:15377"/>
        <dbReference type="ChEBI" id="CHEBI:15378"/>
        <dbReference type="ChEBI" id="CHEBI:29985"/>
        <dbReference type="ChEBI" id="CHEBI:30616"/>
        <dbReference type="ChEBI" id="CHEBI:43474"/>
        <dbReference type="ChEBI" id="CHEBI:58359"/>
        <dbReference type="ChEBI" id="CHEBI:78520"/>
        <dbReference type="ChEBI" id="CHEBI:78521"/>
        <dbReference type="ChEBI" id="CHEBI:456216"/>
    </reaction>
</comment>
<dbReference type="Proteomes" id="UP000246352">
    <property type="component" value="Unassembled WGS sequence"/>
</dbReference>
<evidence type="ECO:0000256" key="11">
    <source>
        <dbReference type="HAMAP-Rule" id="MF_00121"/>
    </source>
</evidence>
<dbReference type="AlphaFoldDB" id="A0A317PVR7"/>
<dbReference type="GO" id="GO:0006412">
    <property type="term" value="P:translation"/>
    <property type="evidence" value="ECO:0007669"/>
    <property type="project" value="UniProtKB-UniRule"/>
</dbReference>
<dbReference type="InterPro" id="IPR006075">
    <property type="entry name" value="Asn/Gln-tRNA_Trfase_suB/E_cat"/>
</dbReference>
<dbReference type="InterPro" id="IPR003789">
    <property type="entry name" value="Asn/Gln_tRNA_amidoTrase-B-like"/>
</dbReference>
<feature type="domain" description="Asn/Gln amidotransferase" evidence="12">
    <location>
        <begin position="351"/>
        <end position="496"/>
    </location>
</feature>
<dbReference type="PANTHER" id="PTHR11659:SF0">
    <property type="entry name" value="GLUTAMYL-TRNA(GLN) AMIDOTRANSFERASE SUBUNIT B, MITOCHONDRIAL"/>
    <property type="match status" value="1"/>
</dbReference>
<reference evidence="13 14" key="1">
    <citation type="submission" date="2018-05" db="EMBL/GenBank/DDBJ databases">
        <title>Genomic Encyclopedia of Type Strains, Phase IV (KMG-IV): sequencing the most valuable type-strain genomes for metagenomic binning, comparative biology and taxonomic classification.</title>
        <authorList>
            <person name="Goeker M."/>
        </authorList>
    </citation>
    <scope>NUCLEOTIDE SEQUENCE [LARGE SCALE GENOMIC DNA]</scope>
    <source>
        <strain evidence="13 14">DSM 16791</strain>
    </source>
</reference>
<dbReference type="SMART" id="SM00845">
    <property type="entry name" value="GatB_Yqey"/>
    <property type="match status" value="1"/>
</dbReference>
<evidence type="ECO:0000256" key="9">
    <source>
        <dbReference type="ARBA" id="ARBA00047380"/>
    </source>
</evidence>
<evidence type="ECO:0000256" key="6">
    <source>
        <dbReference type="ARBA" id="ARBA00022840"/>
    </source>
</evidence>
<dbReference type="InterPro" id="IPR017958">
    <property type="entry name" value="Gln-tRNA_amidoTrfase_suB_CS"/>
</dbReference>
<keyword evidence="5 11" id="KW-0547">Nucleotide-binding</keyword>
<comment type="similarity">
    <text evidence="1 11">Belongs to the GatB/GatE family. GatB subfamily.</text>
</comment>
<dbReference type="FunFam" id="1.10.10.410:FF:000001">
    <property type="entry name" value="Aspartyl/glutamyl-tRNA(Asn/Gln) amidotransferase subunit B"/>
    <property type="match status" value="1"/>
</dbReference>
<dbReference type="InterPro" id="IPR017959">
    <property type="entry name" value="Asn/Gln-tRNA_amidoTrfase_suB/E"/>
</dbReference>
<evidence type="ECO:0000256" key="3">
    <source>
        <dbReference type="ARBA" id="ARBA00016923"/>
    </source>
</evidence>